<dbReference type="PRINTS" id="PR01438">
    <property type="entry name" value="UNVRSLSTRESS"/>
</dbReference>
<evidence type="ECO:0000259" key="2">
    <source>
        <dbReference type="Pfam" id="PF00582"/>
    </source>
</evidence>
<dbReference type="PANTHER" id="PTHR46268">
    <property type="entry name" value="STRESS RESPONSE PROTEIN NHAX"/>
    <property type="match status" value="1"/>
</dbReference>
<dbReference type="InterPro" id="IPR006016">
    <property type="entry name" value="UspA"/>
</dbReference>
<proteinExistence type="inferred from homology"/>
<evidence type="ECO:0000256" key="1">
    <source>
        <dbReference type="ARBA" id="ARBA00008791"/>
    </source>
</evidence>
<organism evidence="3 4">
    <name type="scientific">Meridianimarinicoccus roseus</name>
    <dbReference type="NCBI Taxonomy" id="2072018"/>
    <lineage>
        <taxon>Bacteria</taxon>
        <taxon>Pseudomonadati</taxon>
        <taxon>Pseudomonadota</taxon>
        <taxon>Alphaproteobacteria</taxon>
        <taxon>Rhodobacterales</taxon>
        <taxon>Paracoccaceae</taxon>
        <taxon>Meridianimarinicoccus</taxon>
    </lineage>
</organism>
<dbReference type="OrthoDB" id="9792500at2"/>
<feature type="domain" description="UspA" evidence="2">
    <location>
        <begin position="6"/>
        <end position="136"/>
    </location>
</feature>
<dbReference type="PANTHER" id="PTHR46268:SF6">
    <property type="entry name" value="UNIVERSAL STRESS PROTEIN UP12"/>
    <property type="match status" value="1"/>
</dbReference>
<dbReference type="Proteomes" id="UP000245680">
    <property type="component" value="Unassembled WGS sequence"/>
</dbReference>
<name>A0A2V2LEJ9_9RHOB</name>
<evidence type="ECO:0000313" key="4">
    <source>
        <dbReference type="Proteomes" id="UP000245680"/>
    </source>
</evidence>
<reference evidence="3 4" key="1">
    <citation type="submission" date="2018-05" db="EMBL/GenBank/DDBJ databases">
        <title>Rhodobacteraceae gen. nov., sp. nov. isolated from sea water.</title>
        <authorList>
            <person name="Ren Y."/>
        </authorList>
    </citation>
    <scope>NUCLEOTIDE SEQUENCE [LARGE SCALE GENOMIC DNA]</scope>
    <source>
        <strain evidence="3 4">TG-679</strain>
    </source>
</reference>
<protein>
    <submittedName>
        <fullName evidence="3">Universal stress protein</fullName>
    </submittedName>
</protein>
<gene>
    <name evidence="3" type="ORF">DKT77_03885</name>
</gene>
<keyword evidence="4" id="KW-1185">Reference proteome</keyword>
<accession>A0A2V2LEJ9</accession>
<comment type="caution">
    <text evidence="3">The sequence shown here is derived from an EMBL/GenBank/DDBJ whole genome shotgun (WGS) entry which is preliminary data.</text>
</comment>
<dbReference type="RefSeq" id="WP_109810425.1">
    <property type="nucleotide sequence ID" value="NZ_QGKU01000015.1"/>
</dbReference>
<dbReference type="InterPro" id="IPR006015">
    <property type="entry name" value="Universal_stress_UspA"/>
</dbReference>
<sequence length="139" mass="15186">MPGTVKTILCPVNLRHAADTTGAYATALAEAAMHDADLWVVTVAPEMERNLNIYDSEKYWGQKLREFLAANPPGAVRVQTRVLKGAAHRQIVKFALKSDIDLIVMSSANPRISDYLLGTTASHVVSHAPCSVYVVREPD</sequence>
<dbReference type="InterPro" id="IPR014729">
    <property type="entry name" value="Rossmann-like_a/b/a_fold"/>
</dbReference>
<dbReference type="EMBL" id="QGKU01000015">
    <property type="protein sequence ID" value="PWR03865.1"/>
    <property type="molecule type" value="Genomic_DNA"/>
</dbReference>
<comment type="similarity">
    <text evidence="1">Belongs to the universal stress protein A family.</text>
</comment>
<dbReference type="SUPFAM" id="SSF52402">
    <property type="entry name" value="Adenine nucleotide alpha hydrolases-like"/>
    <property type="match status" value="1"/>
</dbReference>
<evidence type="ECO:0000313" key="3">
    <source>
        <dbReference type="EMBL" id="PWR03865.1"/>
    </source>
</evidence>
<dbReference type="CDD" id="cd00293">
    <property type="entry name" value="USP-like"/>
    <property type="match status" value="1"/>
</dbReference>
<dbReference type="Gene3D" id="3.40.50.620">
    <property type="entry name" value="HUPs"/>
    <property type="match status" value="1"/>
</dbReference>
<dbReference type="Pfam" id="PF00582">
    <property type="entry name" value="Usp"/>
    <property type="match status" value="1"/>
</dbReference>
<dbReference type="AlphaFoldDB" id="A0A2V2LEJ9"/>